<dbReference type="Proteomes" id="UP000199208">
    <property type="component" value="Unassembled WGS sequence"/>
</dbReference>
<evidence type="ECO:0008006" key="5">
    <source>
        <dbReference type="Google" id="ProtNLM"/>
    </source>
</evidence>
<dbReference type="InterPro" id="IPR008991">
    <property type="entry name" value="Translation_prot_SH3-like_sf"/>
</dbReference>
<name>A0A1G5S6S6_9FIRM</name>
<dbReference type="SUPFAM" id="SSF50104">
    <property type="entry name" value="Translation proteins SH3-like domain"/>
    <property type="match status" value="1"/>
</dbReference>
<dbReference type="Gene3D" id="2.30.30.30">
    <property type="match status" value="1"/>
</dbReference>
<evidence type="ECO:0000256" key="2">
    <source>
        <dbReference type="ARBA" id="ARBA00023274"/>
    </source>
</evidence>
<keyword evidence="1" id="KW-0689">Ribosomal protein</keyword>
<dbReference type="GO" id="GO:1990904">
    <property type="term" value="C:ribonucleoprotein complex"/>
    <property type="evidence" value="ECO:0007669"/>
    <property type="project" value="UniProtKB-KW"/>
</dbReference>
<evidence type="ECO:0000313" key="3">
    <source>
        <dbReference type="EMBL" id="SCZ81908.1"/>
    </source>
</evidence>
<protein>
    <recommendedName>
        <fullName evidence="5">Ribosomal protein L14E/L6E/L27E</fullName>
    </recommendedName>
</protein>
<sequence>MDTTKELAVGQFVKSKAGRDRDRVFLILDIVDDNFVLLVDGNLRKVDSPKLKKVRHLVKINQISTAFADTLKDGKKPDDSLVRREIDKLQQV</sequence>
<gene>
    <name evidence="3" type="ORF">SAMN03080599_03154</name>
</gene>
<evidence type="ECO:0000256" key="1">
    <source>
        <dbReference type="ARBA" id="ARBA00022980"/>
    </source>
</evidence>
<dbReference type="AlphaFoldDB" id="A0A1G5S6S6"/>
<dbReference type="STRING" id="1120920.SAMN03080599_03154"/>
<dbReference type="OrthoDB" id="1683515at2"/>
<dbReference type="EMBL" id="FMWL01000026">
    <property type="protein sequence ID" value="SCZ81908.1"/>
    <property type="molecule type" value="Genomic_DNA"/>
</dbReference>
<dbReference type="RefSeq" id="WP_092593184.1">
    <property type="nucleotide sequence ID" value="NZ_FMWL01000026.1"/>
</dbReference>
<dbReference type="GO" id="GO:0005840">
    <property type="term" value="C:ribosome"/>
    <property type="evidence" value="ECO:0007669"/>
    <property type="project" value="UniProtKB-KW"/>
</dbReference>
<organism evidence="3 4">
    <name type="scientific">Acidaminobacter hydrogenoformans DSM 2784</name>
    <dbReference type="NCBI Taxonomy" id="1120920"/>
    <lineage>
        <taxon>Bacteria</taxon>
        <taxon>Bacillati</taxon>
        <taxon>Bacillota</taxon>
        <taxon>Clostridia</taxon>
        <taxon>Peptostreptococcales</taxon>
        <taxon>Acidaminobacteraceae</taxon>
        <taxon>Acidaminobacter</taxon>
    </lineage>
</organism>
<proteinExistence type="predicted"/>
<dbReference type="CDD" id="cd06088">
    <property type="entry name" value="KOW_RPL14"/>
    <property type="match status" value="1"/>
</dbReference>
<dbReference type="InterPro" id="IPR041985">
    <property type="entry name" value="Ribosomal_eL14_KOW"/>
</dbReference>
<evidence type="ECO:0000313" key="4">
    <source>
        <dbReference type="Proteomes" id="UP000199208"/>
    </source>
</evidence>
<dbReference type="InterPro" id="IPR014722">
    <property type="entry name" value="Rib_uL2_dom2"/>
</dbReference>
<reference evidence="3 4" key="1">
    <citation type="submission" date="2016-10" db="EMBL/GenBank/DDBJ databases">
        <authorList>
            <person name="de Groot N.N."/>
        </authorList>
    </citation>
    <scope>NUCLEOTIDE SEQUENCE [LARGE SCALE GENOMIC DNA]</scope>
    <source>
        <strain evidence="3 4">DSM 2784</strain>
    </source>
</reference>
<accession>A0A1G5S6S6</accession>
<keyword evidence="2" id="KW-0687">Ribonucleoprotein</keyword>
<keyword evidence="4" id="KW-1185">Reference proteome</keyword>